<dbReference type="AlphaFoldDB" id="A0A9W7ZSW2"/>
<dbReference type="Pfam" id="PF00106">
    <property type="entry name" value="adh_short"/>
    <property type="match status" value="1"/>
</dbReference>
<sequence length="381" mass="41865">MDLVRFPIWLANGYSKYTRSGFEKKAKEFNPQALDVSLTGKVAIVTGKPLHEDEQVQLAAEVRRRQLADCVCANSGIGRQTSLELLSKGATVHMVCRNPDRAREARDLVLKEAKETVINGPTAEALEANLHLVDNVSMDDPRSVRAFAEQFTDRADSRCNILINNAGALLTEHQTTKDGLETSWATNTLGTYYLTELLIPVLARSTDPRVITVSSGGMFLAKLDMDNPQSTHPQGSSFNGNQSYSQEKRQQVELTTLWAAKYGGASANGHPITFLSLHPGWVDTPGIQSSLPSFHKMIGKNLRTLPQGVDTVLWAAVSPEALKVPNGSFLEDRKAISPHLSFCRTHSEAGDPEKLYKYCHDTVTKIMGDHAFYSPSKSAKV</sequence>
<dbReference type="PANTHER" id="PTHR44656">
    <property type="entry name" value="DEHYDROGENASE/REDUCTASE SDR FAMILY MEMBER 12"/>
    <property type="match status" value="1"/>
</dbReference>
<dbReference type="SUPFAM" id="SSF51735">
    <property type="entry name" value="NAD(P)-binding Rossmann-fold domains"/>
    <property type="match status" value="1"/>
</dbReference>
<organism evidence="2 3">
    <name type="scientific">Tieghemiomyces parasiticus</name>
    <dbReference type="NCBI Taxonomy" id="78921"/>
    <lineage>
        <taxon>Eukaryota</taxon>
        <taxon>Fungi</taxon>
        <taxon>Fungi incertae sedis</taxon>
        <taxon>Zoopagomycota</taxon>
        <taxon>Kickxellomycotina</taxon>
        <taxon>Dimargaritomycetes</taxon>
        <taxon>Dimargaritales</taxon>
        <taxon>Dimargaritaceae</taxon>
        <taxon>Tieghemiomyces</taxon>
    </lineage>
</organism>
<protein>
    <submittedName>
        <fullName evidence="2">Dehydrogenase/reductase SDR member 12</fullName>
    </submittedName>
</protein>
<dbReference type="EMBL" id="JANBPT010001009">
    <property type="protein sequence ID" value="KAJ1910757.1"/>
    <property type="molecule type" value="Genomic_DNA"/>
</dbReference>
<dbReference type="InterPro" id="IPR052992">
    <property type="entry name" value="SDR_member_12"/>
</dbReference>
<dbReference type="PANTHER" id="PTHR44656:SF7">
    <property type="entry name" value="DEHYDROGENASE_REDUCTASE SDR FAMILY MEMBER 12"/>
    <property type="match status" value="1"/>
</dbReference>
<dbReference type="OrthoDB" id="191139at2759"/>
<dbReference type="Proteomes" id="UP001150569">
    <property type="component" value="Unassembled WGS sequence"/>
</dbReference>
<feature type="region of interest" description="Disordered" evidence="1">
    <location>
        <begin position="226"/>
        <end position="245"/>
    </location>
</feature>
<keyword evidence="3" id="KW-1185">Reference proteome</keyword>
<dbReference type="Gene3D" id="3.40.50.720">
    <property type="entry name" value="NAD(P)-binding Rossmann-like Domain"/>
    <property type="match status" value="1"/>
</dbReference>
<evidence type="ECO:0000313" key="3">
    <source>
        <dbReference type="Proteomes" id="UP001150569"/>
    </source>
</evidence>
<gene>
    <name evidence="2" type="primary">DHRS12_2</name>
    <name evidence="2" type="ORF">IWQ60_010486</name>
</gene>
<evidence type="ECO:0000313" key="2">
    <source>
        <dbReference type="EMBL" id="KAJ1910757.1"/>
    </source>
</evidence>
<reference evidence="2" key="1">
    <citation type="submission" date="2022-07" db="EMBL/GenBank/DDBJ databases">
        <title>Phylogenomic reconstructions and comparative analyses of Kickxellomycotina fungi.</title>
        <authorList>
            <person name="Reynolds N.K."/>
            <person name="Stajich J.E."/>
            <person name="Barry K."/>
            <person name="Grigoriev I.V."/>
            <person name="Crous P."/>
            <person name="Smith M.E."/>
        </authorList>
    </citation>
    <scope>NUCLEOTIDE SEQUENCE</scope>
    <source>
        <strain evidence="2">RSA 861</strain>
    </source>
</reference>
<comment type="caution">
    <text evidence="2">The sequence shown here is derived from an EMBL/GenBank/DDBJ whole genome shotgun (WGS) entry which is preliminary data.</text>
</comment>
<accession>A0A9W7ZSW2</accession>
<dbReference type="InterPro" id="IPR036291">
    <property type="entry name" value="NAD(P)-bd_dom_sf"/>
</dbReference>
<name>A0A9W7ZSW2_9FUNG</name>
<evidence type="ECO:0000256" key="1">
    <source>
        <dbReference type="SAM" id="MobiDB-lite"/>
    </source>
</evidence>
<proteinExistence type="predicted"/>
<dbReference type="InterPro" id="IPR002347">
    <property type="entry name" value="SDR_fam"/>
</dbReference>
<feature type="compositionally biased region" description="Polar residues" evidence="1">
    <location>
        <begin position="227"/>
        <end position="245"/>
    </location>
</feature>